<proteinExistence type="predicted"/>
<keyword evidence="4" id="KW-0560">Oxidoreductase</keyword>
<organism evidence="8 9">
    <name type="scientific">Lautropia mirabilis ATCC 51599</name>
    <dbReference type="NCBI Taxonomy" id="887898"/>
    <lineage>
        <taxon>Bacteria</taxon>
        <taxon>Pseudomonadati</taxon>
        <taxon>Pseudomonadota</taxon>
        <taxon>Betaproteobacteria</taxon>
        <taxon>Burkholderiales</taxon>
        <taxon>Burkholderiaceae</taxon>
        <taxon>Lautropia</taxon>
    </lineage>
</organism>
<dbReference type="InterPro" id="IPR009056">
    <property type="entry name" value="Cyt_c-like_dom"/>
</dbReference>
<sequence>MNSLPVHLPLHGSRRCRREVSRCAAGAMLVLLLSCGGCGGGSSDSSPTPDAGSSQGKAAAPTVLDWTYPAYSPPDAWEWKLPSHMPAPRVPANNPMNAAKVALGRYLFHERRLSGDGTMSCASCHEQARAFADGKDRPRGITNVQHPRNSMGLGNVAWHATQTWSNPVLMSLEAQIPNPVFGTEPVEMGVNDSSVQEVLKRLASAKDVDYPVRFQQAFPDAKGDPLTWENIFKAISAFERTMVTADSRYDRYLQGKVTLSEQELRGRQLFEKAECTQCHQPPNFDDQFVSVETTTLKVRYHNIGLYNLNGRGDYPKENTGVEEITANPADMGAFRVPSLRNVAVTEPYMHDGSVATLEEAVAIMAGGGRNITSGPRAGDGRANPHKSPLVRDRGLSAQDRADIVAFLKALTDETFLSDPAFSDPFRRDAASRP</sequence>
<keyword evidence="9" id="KW-1185">Reference proteome</keyword>
<feature type="domain" description="Cytochrome c" evidence="7">
    <location>
        <begin position="261"/>
        <end position="411"/>
    </location>
</feature>
<dbReference type="PANTHER" id="PTHR30600:SF14">
    <property type="entry name" value="CYTOCHROME C PEROXIDASE"/>
    <property type="match status" value="1"/>
</dbReference>
<dbReference type="GO" id="GO:0004130">
    <property type="term" value="F:cytochrome-c peroxidase activity"/>
    <property type="evidence" value="ECO:0007669"/>
    <property type="project" value="TreeGrafter"/>
</dbReference>
<dbReference type="RefSeq" id="WP_005674678.1">
    <property type="nucleotide sequence ID" value="NZ_CP146288.1"/>
</dbReference>
<evidence type="ECO:0000313" key="9">
    <source>
        <dbReference type="Proteomes" id="UP000011021"/>
    </source>
</evidence>
<keyword evidence="5 6" id="KW-0408">Iron</keyword>
<dbReference type="GO" id="GO:0020037">
    <property type="term" value="F:heme binding"/>
    <property type="evidence" value="ECO:0007669"/>
    <property type="project" value="InterPro"/>
</dbReference>
<evidence type="ECO:0000256" key="1">
    <source>
        <dbReference type="ARBA" id="ARBA00004196"/>
    </source>
</evidence>
<dbReference type="HOGENOM" id="CLU_034652_3_1_4"/>
<dbReference type="InterPro" id="IPR036909">
    <property type="entry name" value="Cyt_c-like_dom_sf"/>
</dbReference>
<evidence type="ECO:0000256" key="3">
    <source>
        <dbReference type="ARBA" id="ARBA00022723"/>
    </source>
</evidence>
<dbReference type="GO" id="GO:0030313">
    <property type="term" value="C:cell envelope"/>
    <property type="evidence" value="ECO:0007669"/>
    <property type="project" value="UniProtKB-SubCell"/>
</dbReference>
<gene>
    <name evidence="8" type="ORF">HMPREF0551_2264</name>
</gene>
<dbReference type="GO" id="GO:0046872">
    <property type="term" value="F:metal ion binding"/>
    <property type="evidence" value="ECO:0007669"/>
    <property type="project" value="UniProtKB-KW"/>
</dbReference>
<dbReference type="PANTHER" id="PTHR30600">
    <property type="entry name" value="CYTOCHROME C PEROXIDASE-RELATED"/>
    <property type="match status" value="1"/>
</dbReference>
<dbReference type="InterPro" id="IPR004852">
    <property type="entry name" value="Di-haem_cyt_c_peroxidsae"/>
</dbReference>
<evidence type="ECO:0000256" key="4">
    <source>
        <dbReference type="ARBA" id="ARBA00023002"/>
    </source>
</evidence>
<dbReference type="NCBIfam" id="TIGR04039">
    <property type="entry name" value="MXAN_0977_Heme2"/>
    <property type="match status" value="1"/>
</dbReference>
<comment type="subcellular location">
    <subcellularLocation>
        <location evidence="1">Cell envelope</location>
    </subcellularLocation>
</comment>
<name>E7S000_9BURK</name>
<evidence type="ECO:0000313" key="8">
    <source>
        <dbReference type="EMBL" id="EFV94149.1"/>
    </source>
</evidence>
<dbReference type="Gene3D" id="1.10.760.10">
    <property type="entry name" value="Cytochrome c-like domain"/>
    <property type="match status" value="2"/>
</dbReference>
<dbReference type="Pfam" id="PF03150">
    <property type="entry name" value="CCP_MauG"/>
    <property type="match status" value="1"/>
</dbReference>
<keyword evidence="3 6" id="KW-0479">Metal-binding</keyword>
<dbReference type="PROSITE" id="PS51007">
    <property type="entry name" value="CYTC"/>
    <property type="match status" value="2"/>
</dbReference>
<dbReference type="AlphaFoldDB" id="E7S000"/>
<dbReference type="InterPro" id="IPR023929">
    <property type="entry name" value="MbnH-like"/>
</dbReference>
<dbReference type="InterPro" id="IPR051395">
    <property type="entry name" value="Cytochrome_c_Peroxidase/MauG"/>
</dbReference>
<evidence type="ECO:0000256" key="6">
    <source>
        <dbReference type="PROSITE-ProRule" id="PRU00433"/>
    </source>
</evidence>
<dbReference type="Proteomes" id="UP000011021">
    <property type="component" value="Unassembled WGS sequence"/>
</dbReference>
<evidence type="ECO:0000256" key="2">
    <source>
        <dbReference type="ARBA" id="ARBA00022617"/>
    </source>
</evidence>
<dbReference type="eggNOG" id="COG1858">
    <property type="taxonomic scope" value="Bacteria"/>
</dbReference>
<accession>E7S000</accession>
<dbReference type="Pfam" id="PF00034">
    <property type="entry name" value="Cytochrom_C"/>
    <property type="match status" value="1"/>
</dbReference>
<feature type="domain" description="Cytochrome c" evidence="7">
    <location>
        <begin position="99"/>
        <end position="206"/>
    </location>
</feature>
<keyword evidence="2 6" id="KW-0349">Heme</keyword>
<dbReference type="STRING" id="887898.HMPREF0551_2264"/>
<evidence type="ECO:0000256" key="5">
    <source>
        <dbReference type="ARBA" id="ARBA00023004"/>
    </source>
</evidence>
<dbReference type="SUPFAM" id="SSF46626">
    <property type="entry name" value="Cytochrome c"/>
    <property type="match status" value="2"/>
</dbReference>
<reference evidence="8 9" key="1">
    <citation type="submission" date="2010-12" db="EMBL/GenBank/DDBJ databases">
        <authorList>
            <person name="Muzny D."/>
            <person name="Qin X."/>
            <person name="Deng J."/>
            <person name="Jiang H."/>
            <person name="Liu Y."/>
            <person name="Qu J."/>
            <person name="Song X.-Z."/>
            <person name="Zhang L."/>
            <person name="Thornton R."/>
            <person name="Coyle M."/>
            <person name="Francisco L."/>
            <person name="Jackson L."/>
            <person name="Javaid M."/>
            <person name="Korchina V."/>
            <person name="Kovar C."/>
            <person name="Mata R."/>
            <person name="Mathew T."/>
            <person name="Ngo R."/>
            <person name="Nguyen L."/>
            <person name="Nguyen N."/>
            <person name="Okwuonu G."/>
            <person name="Ongeri F."/>
            <person name="Pham C."/>
            <person name="Simmons D."/>
            <person name="Wilczek-Boney K."/>
            <person name="Hale W."/>
            <person name="Jakkamsetti A."/>
            <person name="Pham P."/>
            <person name="Ruth R."/>
            <person name="San Lucas F."/>
            <person name="Warren J."/>
            <person name="Zhang J."/>
            <person name="Zhao Z."/>
            <person name="Zhou C."/>
            <person name="Zhu D."/>
            <person name="Lee S."/>
            <person name="Bess C."/>
            <person name="Blankenburg K."/>
            <person name="Forbes L."/>
            <person name="Fu Q."/>
            <person name="Gubbala S."/>
            <person name="Hirani K."/>
            <person name="Jayaseelan J.C."/>
            <person name="Lara F."/>
            <person name="Munidasa M."/>
            <person name="Palculict T."/>
            <person name="Patil S."/>
            <person name="Pu L.-L."/>
            <person name="Saada N."/>
            <person name="Tang L."/>
            <person name="Weissenberger G."/>
            <person name="Zhu Y."/>
            <person name="Hemphill L."/>
            <person name="Shang Y."/>
            <person name="Youmans B."/>
            <person name="Ayvaz T."/>
            <person name="Ross M."/>
            <person name="Santibanez J."/>
            <person name="Aqrawi P."/>
            <person name="Gross S."/>
            <person name="Joshi V."/>
            <person name="Fowler G."/>
            <person name="Nazareth L."/>
            <person name="Reid J."/>
            <person name="Worley K."/>
            <person name="Petrosino J."/>
            <person name="Highlander S."/>
            <person name="Gibbs R."/>
        </authorList>
    </citation>
    <scope>NUCLEOTIDE SEQUENCE [LARGE SCALE GENOMIC DNA]</scope>
    <source>
        <strain evidence="8 9">ATCC 51599</strain>
    </source>
</reference>
<protein>
    <submittedName>
        <fullName evidence="8">Di-heme enzyme, MXAN_0977 family</fullName>
    </submittedName>
</protein>
<dbReference type="EMBL" id="AEQP01000022">
    <property type="protein sequence ID" value="EFV94149.1"/>
    <property type="molecule type" value="Genomic_DNA"/>
</dbReference>
<evidence type="ECO:0000259" key="7">
    <source>
        <dbReference type="PROSITE" id="PS51007"/>
    </source>
</evidence>
<comment type="caution">
    <text evidence="8">The sequence shown here is derived from an EMBL/GenBank/DDBJ whole genome shotgun (WGS) entry which is preliminary data.</text>
</comment>
<dbReference type="GO" id="GO:0009055">
    <property type="term" value="F:electron transfer activity"/>
    <property type="evidence" value="ECO:0007669"/>
    <property type="project" value="InterPro"/>
</dbReference>